<evidence type="ECO:0000313" key="2">
    <source>
        <dbReference type="RefSeq" id="XP_030384900.1"/>
    </source>
</evidence>
<dbReference type="InterPro" id="IPR045249">
    <property type="entry name" value="HARBI1-like"/>
</dbReference>
<reference evidence="2" key="1">
    <citation type="submission" date="2025-08" db="UniProtKB">
        <authorList>
            <consortium name="RefSeq"/>
        </authorList>
    </citation>
    <scope>IDENTIFICATION</scope>
    <source>
        <strain evidence="2">11010-0011.00</strain>
        <tissue evidence="2">Whole body</tissue>
    </source>
</reference>
<dbReference type="Proteomes" id="UP000504634">
    <property type="component" value="Unplaced"/>
</dbReference>
<proteinExistence type="predicted"/>
<organism evidence="1 2">
    <name type="scientific">Drosophila lebanonensis</name>
    <name type="common">Fruit fly</name>
    <name type="synonym">Scaptodrosophila lebanonensis</name>
    <dbReference type="NCBI Taxonomy" id="7225"/>
    <lineage>
        <taxon>Eukaryota</taxon>
        <taxon>Metazoa</taxon>
        <taxon>Ecdysozoa</taxon>
        <taxon>Arthropoda</taxon>
        <taxon>Hexapoda</taxon>
        <taxon>Insecta</taxon>
        <taxon>Pterygota</taxon>
        <taxon>Neoptera</taxon>
        <taxon>Endopterygota</taxon>
        <taxon>Diptera</taxon>
        <taxon>Brachycera</taxon>
        <taxon>Muscomorpha</taxon>
        <taxon>Ephydroidea</taxon>
        <taxon>Drosophilidae</taxon>
        <taxon>Scaptodrosophila</taxon>
    </lineage>
</organism>
<protein>
    <submittedName>
        <fullName evidence="2">Uncharacterized protein LOC115632079</fullName>
    </submittedName>
</protein>
<gene>
    <name evidence="2" type="primary">LOC115632079</name>
</gene>
<name>A0A6J2UA68_DROLE</name>
<dbReference type="PANTHER" id="PTHR22930:SF85">
    <property type="entry name" value="GH03217P-RELATED"/>
    <property type="match status" value="1"/>
</dbReference>
<dbReference type="AlphaFoldDB" id="A0A6J2UA68"/>
<dbReference type="GeneID" id="115632079"/>
<evidence type="ECO:0000313" key="1">
    <source>
        <dbReference type="Proteomes" id="UP000504634"/>
    </source>
</evidence>
<keyword evidence="1" id="KW-1185">Reference proteome</keyword>
<accession>A0A6J2UA68</accession>
<sequence length="429" mass="49717">MLAKLSTTPGADSLEQRKEKIALLIKLHVQHIQHIVIMKRRRSQQRAQRRLRMLRTFFMQQMMQLQTQYVQMFTLLRKKHLALRAAAPTPMRMEFLEEAMQNYDDDMFLNTFHVTRPTFKWLCTKLTPSLSKVGELKKSQFPISPQKCIALALYFLASGEPLSMISERCGLINRRIIKCIKIFCTVLVRGLGRYLQLLPQTVEDCDNVVAGFQRESNMPPALVGILGVCIVEKRQTPGTLLRMEYLLDDRMNFRELQLSSGSRMPPSPMYSQPPNALTRLPRRCINEHMVSPFVLAPLNQKFPLRPWLLQRYQNPSAPYEYHFNEVAEHLHELSDCALHRLASRWRFLSEPLDICFGTAFTVITGACVLHNMLEEMGEPHMLEWGNTVDVTRMKPMPFIPQTDTSEEAEQARDVRDFLARTIRSTPTEI</sequence>
<dbReference type="RefSeq" id="XP_030384900.1">
    <property type="nucleotide sequence ID" value="XM_030529040.1"/>
</dbReference>
<dbReference type="PANTHER" id="PTHR22930">
    <property type="match status" value="1"/>
</dbReference>
<dbReference type="OrthoDB" id="2668416at2759"/>